<keyword evidence="4" id="KW-0690">Ribosome biogenesis</keyword>
<comment type="function">
    <text evidence="1">Required for the processing of the 27S pre-rRNA.</text>
</comment>
<evidence type="ECO:0000256" key="6">
    <source>
        <dbReference type="ARBA" id="ARBA00023242"/>
    </source>
</evidence>
<dbReference type="Proteomes" id="UP001159641">
    <property type="component" value="Unassembled WGS sequence"/>
</dbReference>
<gene>
    <name evidence="9" type="ORF">J1605_012371</name>
</gene>
<dbReference type="GO" id="GO:0042273">
    <property type="term" value="P:ribosomal large subunit biogenesis"/>
    <property type="evidence" value="ECO:0007669"/>
    <property type="project" value="TreeGrafter"/>
</dbReference>
<feature type="coiled-coil region" evidence="7">
    <location>
        <begin position="344"/>
        <end position="371"/>
    </location>
</feature>
<evidence type="ECO:0000256" key="7">
    <source>
        <dbReference type="SAM" id="Coils"/>
    </source>
</evidence>
<evidence type="ECO:0000313" key="10">
    <source>
        <dbReference type="Proteomes" id="UP001159641"/>
    </source>
</evidence>
<dbReference type="GO" id="GO:0030687">
    <property type="term" value="C:preribosome, large subunit precursor"/>
    <property type="evidence" value="ECO:0007669"/>
    <property type="project" value="TreeGrafter"/>
</dbReference>
<keyword evidence="10" id="KW-1185">Reference proteome</keyword>
<dbReference type="GO" id="GO:0006364">
    <property type="term" value="P:rRNA processing"/>
    <property type="evidence" value="ECO:0007669"/>
    <property type="project" value="TreeGrafter"/>
</dbReference>
<dbReference type="InterPro" id="IPR008610">
    <property type="entry name" value="Ebp2"/>
</dbReference>
<protein>
    <recommendedName>
        <fullName evidence="11">rRNA-processing protein EBP2</fullName>
    </recommendedName>
</protein>
<comment type="subcellular location">
    <subcellularLocation>
        <location evidence="2">Nucleus</location>
        <location evidence="2">Nucleolus</location>
    </subcellularLocation>
</comment>
<feature type="compositionally biased region" description="Polar residues" evidence="8">
    <location>
        <begin position="97"/>
        <end position="106"/>
    </location>
</feature>
<proteinExistence type="inferred from homology"/>
<dbReference type="GO" id="GO:0034399">
    <property type="term" value="C:nuclear periphery"/>
    <property type="evidence" value="ECO:0007669"/>
    <property type="project" value="TreeGrafter"/>
</dbReference>
<dbReference type="PANTHER" id="PTHR13028:SF0">
    <property type="entry name" value="RRNA-PROCESSING PROTEIN EBP2-RELATED"/>
    <property type="match status" value="1"/>
</dbReference>
<dbReference type="EMBL" id="JAIQCJ010002214">
    <property type="protein sequence ID" value="KAJ8779487.1"/>
    <property type="molecule type" value="Genomic_DNA"/>
</dbReference>
<evidence type="ECO:0008006" key="11">
    <source>
        <dbReference type="Google" id="ProtNLM"/>
    </source>
</evidence>
<feature type="region of interest" description="Disordered" evidence="8">
    <location>
        <begin position="472"/>
        <end position="546"/>
    </location>
</feature>
<dbReference type="AlphaFoldDB" id="A0AB34GJP7"/>
<evidence type="ECO:0000256" key="3">
    <source>
        <dbReference type="ARBA" id="ARBA00007336"/>
    </source>
</evidence>
<dbReference type="Pfam" id="PF05890">
    <property type="entry name" value="Ebp2"/>
    <property type="match status" value="1"/>
</dbReference>
<feature type="region of interest" description="Disordered" evidence="8">
    <location>
        <begin position="19"/>
        <end position="41"/>
    </location>
</feature>
<feature type="region of interest" description="Disordered" evidence="8">
    <location>
        <begin position="94"/>
        <end position="137"/>
    </location>
</feature>
<accession>A0AB34GJP7</accession>
<dbReference type="PANTHER" id="PTHR13028">
    <property type="entry name" value="RRNA PROCESSING PROTEIN EBNA1-BINDING PROTEIN-RELATED"/>
    <property type="match status" value="1"/>
</dbReference>
<sequence length="546" mass="60024">MVPVRSFAKDAAQLVSVEKRVTPPALPSPPPRHAPRASPGLLLRPLPAATFSRAPDPAPASPLSFGLRGFLLLRMTPRDPSHLSLLLSGSPEHACIQGTTPTNPKQRGTHRRRSGSYSNGKPEVCQQPEAELRSESSAASGVCRELVRFESTWSRGREGRGLKAGGGGDEGSPFPGAGASGSFASSGGCGRACCEMDTPPLSGSDSDSDDSLVTDKELQEAFSRGLLKPGLNVVLEGPKKAVNDVNGLKQCLAEFKRDLEWVERLDVTLGPVPGIRGPQATSQNKDQKAVDPEDDFQREMNFLFYTLSYILSYSQAQAAVLAVLPRLRQLKVPTKRPTDYFAEMAKSDQQMQKIRQKLQSKQAAMEKSEKAKQLRALRKYGKKVQTEVLQKRQREKAHMMSAIKKYQKGFSDKLDFLEGDQKPVARSTKGGAKGQQMKKGYGCRVLFWWWCTQGHSSRCDLSAESVATATGRVMGPPSAKRRYKNQKFGYGGKKKGSKWNTRESYDDVSSFRAKTAHGKGLKRPGKKGSNKRPGKRTREKMKSRTR</sequence>
<feature type="compositionally biased region" description="Low complexity" evidence="8">
    <location>
        <begin position="171"/>
        <end position="181"/>
    </location>
</feature>
<feature type="compositionally biased region" description="Basic residues" evidence="8">
    <location>
        <begin position="514"/>
        <end position="546"/>
    </location>
</feature>
<keyword evidence="5 7" id="KW-0175">Coiled coil</keyword>
<feature type="region of interest" description="Disordered" evidence="8">
    <location>
        <begin position="155"/>
        <end position="181"/>
    </location>
</feature>
<evidence type="ECO:0000313" key="9">
    <source>
        <dbReference type="EMBL" id="KAJ8779487.1"/>
    </source>
</evidence>
<comment type="caution">
    <text evidence="9">The sequence shown here is derived from an EMBL/GenBank/DDBJ whole genome shotgun (WGS) entry which is preliminary data.</text>
</comment>
<name>A0AB34GJP7_ESCRO</name>
<reference evidence="9 10" key="1">
    <citation type="submission" date="2022-11" db="EMBL/GenBank/DDBJ databases">
        <title>Whole genome sequence of Eschrichtius robustus ER-17-0199.</title>
        <authorList>
            <person name="Bruniche-Olsen A."/>
            <person name="Black A.N."/>
            <person name="Fields C.J."/>
            <person name="Walden K."/>
            <person name="Dewoody J.A."/>
        </authorList>
    </citation>
    <scope>NUCLEOTIDE SEQUENCE [LARGE SCALE GENOMIC DNA]</scope>
    <source>
        <strain evidence="9">ER-17-0199</strain>
        <tissue evidence="9">Blubber</tissue>
    </source>
</reference>
<dbReference type="GO" id="GO:0005730">
    <property type="term" value="C:nucleolus"/>
    <property type="evidence" value="ECO:0007669"/>
    <property type="project" value="UniProtKB-SubCell"/>
</dbReference>
<comment type="similarity">
    <text evidence="3">Belongs to the EBP2 family.</text>
</comment>
<keyword evidence="6" id="KW-0539">Nucleus</keyword>
<evidence type="ECO:0000256" key="8">
    <source>
        <dbReference type="SAM" id="MobiDB-lite"/>
    </source>
</evidence>
<evidence type="ECO:0000256" key="2">
    <source>
        <dbReference type="ARBA" id="ARBA00004604"/>
    </source>
</evidence>
<organism evidence="9 10">
    <name type="scientific">Eschrichtius robustus</name>
    <name type="common">California gray whale</name>
    <name type="synonym">Eschrichtius gibbosus</name>
    <dbReference type="NCBI Taxonomy" id="9764"/>
    <lineage>
        <taxon>Eukaryota</taxon>
        <taxon>Metazoa</taxon>
        <taxon>Chordata</taxon>
        <taxon>Craniata</taxon>
        <taxon>Vertebrata</taxon>
        <taxon>Euteleostomi</taxon>
        <taxon>Mammalia</taxon>
        <taxon>Eutheria</taxon>
        <taxon>Laurasiatheria</taxon>
        <taxon>Artiodactyla</taxon>
        <taxon>Whippomorpha</taxon>
        <taxon>Cetacea</taxon>
        <taxon>Mysticeti</taxon>
        <taxon>Eschrichtiidae</taxon>
        <taxon>Eschrichtius</taxon>
    </lineage>
</organism>
<evidence type="ECO:0000256" key="5">
    <source>
        <dbReference type="ARBA" id="ARBA00023054"/>
    </source>
</evidence>
<evidence type="ECO:0000256" key="4">
    <source>
        <dbReference type="ARBA" id="ARBA00022517"/>
    </source>
</evidence>
<evidence type="ECO:0000256" key="1">
    <source>
        <dbReference type="ARBA" id="ARBA00003387"/>
    </source>
</evidence>